<dbReference type="STRING" id="679901.Mzhil_0691"/>
<evidence type="ECO:0000256" key="3">
    <source>
        <dbReference type="ARBA" id="ARBA00023004"/>
    </source>
</evidence>
<gene>
    <name evidence="6" type="ordered locus">Mzhil_0691</name>
</gene>
<organism evidence="6 7">
    <name type="scientific">Methanosalsum zhilinae (strain DSM 4017 / NBRC 107636 / OCM 62 / WeN5)</name>
    <name type="common">Methanohalophilus zhilinae</name>
    <dbReference type="NCBI Taxonomy" id="679901"/>
    <lineage>
        <taxon>Archaea</taxon>
        <taxon>Methanobacteriati</taxon>
        <taxon>Methanobacteriota</taxon>
        <taxon>Stenosarchaea group</taxon>
        <taxon>Methanomicrobia</taxon>
        <taxon>Methanosarcinales</taxon>
        <taxon>Methanosarcinaceae</taxon>
        <taxon>Methanosalsum</taxon>
    </lineage>
</organism>
<accession>F7XK93</accession>
<reference evidence="6" key="1">
    <citation type="submission" date="2010-07" db="EMBL/GenBank/DDBJ databases">
        <title>The complete genome of Methanosalsum zhilinae DSM 4017.</title>
        <authorList>
            <consortium name="US DOE Joint Genome Institute (JGI-PGF)"/>
            <person name="Lucas S."/>
            <person name="Copeland A."/>
            <person name="Lapidus A."/>
            <person name="Glavina del Rio T."/>
            <person name="Dalin E."/>
            <person name="Tice H."/>
            <person name="Bruce D."/>
            <person name="Goodwin L."/>
            <person name="Pitluck S."/>
            <person name="Kyrpides N."/>
            <person name="Mavromatis K."/>
            <person name="Ovchinnikova G."/>
            <person name="Daligault H."/>
            <person name="Detter J.C."/>
            <person name="Han C."/>
            <person name="Tapia R."/>
            <person name="Larimer F."/>
            <person name="Land M."/>
            <person name="Hauser L."/>
            <person name="Markowitz V."/>
            <person name="Cheng J.-F."/>
            <person name="Hugenholtz P."/>
            <person name="Woyke T."/>
            <person name="Wu D."/>
            <person name="Spring S."/>
            <person name="Schueler E."/>
            <person name="Brambilla E."/>
            <person name="Klenk H.-P."/>
            <person name="Eisen J.A."/>
        </authorList>
    </citation>
    <scope>NUCLEOTIDE SEQUENCE</scope>
    <source>
        <strain evidence="6">DSM 4017</strain>
    </source>
</reference>
<keyword evidence="3" id="KW-0408">Iron</keyword>
<keyword evidence="2" id="KW-0479">Metal-binding</keyword>
<evidence type="ECO:0000259" key="5">
    <source>
        <dbReference type="PROSITE" id="PS51656"/>
    </source>
</evidence>
<dbReference type="PROSITE" id="PS51656">
    <property type="entry name" value="4FE4S"/>
    <property type="match status" value="1"/>
</dbReference>
<proteinExistence type="predicted"/>
<dbReference type="PANTHER" id="PTHR40101">
    <property type="entry name" value="CONSERVED PROTEIN"/>
    <property type="match status" value="1"/>
</dbReference>
<dbReference type="EMBL" id="CP002101">
    <property type="protein sequence ID" value="AEH60558.1"/>
    <property type="molecule type" value="Genomic_DNA"/>
</dbReference>
<keyword evidence="7" id="KW-1185">Reference proteome</keyword>
<dbReference type="OrthoDB" id="146335at2157"/>
<dbReference type="GeneID" id="10822303"/>
<evidence type="ECO:0000313" key="6">
    <source>
        <dbReference type="EMBL" id="AEH60558.1"/>
    </source>
</evidence>
<name>F7XK93_METZD</name>
<dbReference type="InterPro" id="IPR007202">
    <property type="entry name" value="4Fe-4S_dom"/>
</dbReference>
<dbReference type="InterPro" id="IPR019224">
    <property type="entry name" value="DUF2148"/>
</dbReference>
<dbReference type="GO" id="GO:0046872">
    <property type="term" value="F:metal ion binding"/>
    <property type="evidence" value="ECO:0007669"/>
    <property type="project" value="UniProtKB-KW"/>
</dbReference>
<dbReference type="KEGG" id="mzh:Mzhil_0691"/>
<evidence type="ECO:0000256" key="4">
    <source>
        <dbReference type="ARBA" id="ARBA00023014"/>
    </source>
</evidence>
<evidence type="ECO:0000313" key="7">
    <source>
        <dbReference type="Proteomes" id="UP000006622"/>
    </source>
</evidence>
<dbReference type="AlphaFoldDB" id="F7XK93"/>
<evidence type="ECO:0000256" key="2">
    <source>
        <dbReference type="ARBA" id="ARBA00022723"/>
    </source>
</evidence>
<dbReference type="PANTHER" id="PTHR40101:SF1">
    <property type="entry name" value="4FE-4S DOMAIN-CONTAINING PROTEIN"/>
    <property type="match status" value="1"/>
</dbReference>
<sequence>MKLNPENNDIETFAKMILTAARTSPKARGIDDILTGIVEDDEIGTLADTMGRIADKKGKGFEFFKRDSGNIREADAVILIGLKECESSSLDCSGCGYATCQEMLNAGKVESDYRGPNCSIKYIDLGIAVGAAVSKAKDLCIDNRVMYTAGAAARAAGLMDADMIYGIPLNISGKNIFFDRK</sequence>
<keyword evidence="4" id="KW-0411">Iron-sulfur</keyword>
<protein>
    <recommendedName>
        <fullName evidence="5">4Fe-4S domain-containing protein</fullName>
    </recommendedName>
</protein>
<dbReference type="GO" id="GO:0051539">
    <property type="term" value="F:4 iron, 4 sulfur cluster binding"/>
    <property type="evidence" value="ECO:0007669"/>
    <property type="project" value="UniProtKB-KW"/>
</dbReference>
<dbReference type="Proteomes" id="UP000006622">
    <property type="component" value="Chromosome"/>
</dbReference>
<keyword evidence="1" id="KW-0004">4Fe-4S</keyword>
<evidence type="ECO:0000256" key="1">
    <source>
        <dbReference type="ARBA" id="ARBA00022485"/>
    </source>
</evidence>
<dbReference type="Pfam" id="PF09918">
    <property type="entry name" value="DUF2148"/>
    <property type="match status" value="1"/>
</dbReference>
<dbReference type="HOGENOM" id="CLU_111491_0_0_2"/>
<dbReference type="RefSeq" id="WP_013897997.1">
    <property type="nucleotide sequence ID" value="NC_015676.1"/>
</dbReference>
<feature type="domain" description="4Fe-4S" evidence="5">
    <location>
        <begin position="73"/>
        <end position="135"/>
    </location>
</feature>